<keyword evidence="3" id="KW-1185">Reference proteome</keyword>
<sequence length="92" mass="9988">MSVFHVDVTLALSDSSLLNPALLAVGHIFRFASFVLPGENVHHSQPLVSVHPVAWTRPDHFCLIDRSSRRTPGGGGLSVRPPSGRIRTPVEN</sequence>
<comment type="caution">
    <text evidence="2">The sequence shown here is derived from an EMBL/GenBank/DDBJ whole genome shotgun (WGS) entry which is preliminary data.</text>
</comment>
<evidence type="ECO:0000313" key="2">
    <source>
        <dbReference type="EMBL" id="TNN39665.1"/>
    </source>
</evidence>
<accession>A0A4Z2FFJ5</accession>
<protein>
    <submittedName>
        <fullName evidence="2">Uncharacterized protein</fullName>
    </submittedName>
</protein>
<dbReference type="AlphaFoldDB" id="A0A4Z2FFJ5"/>
<name>A0A4Z2FFJ5_9TELE</name>
<reference evidence="2 3" key="1">
    <citation type="submission" date="2019-03" db="EMBL/GenBank/DDBJ databases">
        <title>First draft genome of Liparis tanakae, snailfish: a comprehensive survey of snailfish specific genes.</title>
        <authorList>
            <person name="Kim W."/>
            <person name="Song I."/>
            <person name="Jeong J.-H."/>
            <person name="Kim D."/>
            <person name="Kim S."/>
            <person name="Ryu S."/>
            <person name="Song J.Y."/>
            <person name="Lee S.K."/>
        </authorList>
    </citation>
    <scope>NUCLEOTIDE SEQUENCE [LARGE SCALE GENOMIC DNA]</scope>
    <source>
        <tissue evidence="2">Muscle</tissue>
    </source>
</reference>
<dbReference type="EMBL" id="SRLO01001259">
    <property type="protein sequence ID" value="TNN39665.1"/>
    <property type="molecule type" value="Genomic_DNA"/>
</dbReference>
<evidence type="ECO:0000313" key="3">
    <source>
        <dbReference type="Proteomes" id="UP000314294"/>
    </source>
</evidence>
<organism evidence="2 3">
    <name type="scientific">Liparis tanakae</name>
    <name type="common">Tanaka's snailfish</name>
    <dbReference type="NCBI Taxonomy" id="230148"/>
    <lineage>
        <taxon>Eukaryota</taxon>
        <taxon>Metazoa</taxon>
        <taxon>Chordata</taxon>
        <taxon>Craniata</taxon>
        <taxon>Vertebrata</taxon>
        <taxon>Euteleostomi</taxon>
        <taxon>Actinopterygii</taxon>
        <taxon>Neopterygii</taxon>
        <taxon>Teleostei</taxon>
        <taxon>Neoteleostei</taxon>
        <taxon>Acanthomorphata</taxon>
        <taxon>Eupercaria</taxon>
        <taxon>Perciformes</taxon>
        <taxon>Cottioidei</taxon>
        <taxon>Cottales</taxon>
        <taxon>Liparidae</taxon>
        <taxon>Liparis</taxon>
    </lineage>
</organism>
<gene>
    <name evidence="2" type="ORF">EYF80_050168</name>
</gene>
<feature type="region of interest" description="Disordered" evidence="1">
    <location>
        <begin position="66"/>
        <end position="92"/>
    </location>
</feature>
<evidence type="ECO:0000256" key="1">
    <source>
        <dbReference type="SAM" id="MobiDB-lite"/>
    </source>
</evidence>
<dbReference type="Proteomes" id="UP000314294">
    <property type="component" value="Unassembled WGS sequence"/>
</dbReference>
<proteinExistence type="predicted"/>